<proteinExistence type="predicted"/>
<evidence type="ECO:0000313" key="3">
    <source>
        <dbReference type="Proteomes" id="UP000648075"/>
    </source>
</evidence>
<dbReference type="Proteomes" id="UP000648075">
    <property type="component" value="Unassembled WGS sequence"/>
</dbReference>
<dbReference type="AlphaFoldDB" id="A0A918UFU3"/>
<feature type="region of interest" description="Disordered" evidence="1">
    <location>
        <begin position="64"/>
        <end position="91"/>
    </location>
</feature>
<dbReference type="RefSeq" id="WP_189620736.1">
    <property type="nucleotide sequence ID" value="NZ_BMZA01000004.1"/>
</dbReference>
<dbReference type="EMBL" id="BMZA01000004">
    <property type="protein sequence ID" value="GGZ02471.1"/>
    <property type="molecule type" value="Genomic_DNA"/>
</dbReference>
<gene>
    <name evidence="2" type="ORF">GCM10011614_16920</name>
</gene>
<protein>
    <submittedName>
        <fullName evidence="2">Uncharacterized protein</fullName>
    </submittedName>
</protein>
<evidence type="ECO:0000256" key="1">
    <source>
        <dbReference type="SAM" id="MobiDB-lite"/>
    </source>
</evidence>
<accession>A0A918UFU3</accession>
<organism evidence="2 3">
    <name type="scientific">Novosphingobium colocasiae</name>
    <dbReference type="NCBI Taxonomy" id="1256513"/>
    <lineage>
        <taxon>Bacteria</taxon>
        <taxon>Pseudomonadati</taxon>
        <taxon>Pseudomonadota</taxon>
        <taxon>Alphaproteobacteria</taxon>
        <taxon>Sphingomonadales</taxon>
        <taxon>Sphingomonadaceae</taxon>
        <taxon>Novosphingobium</taxon>
    </lineage>
</organism>
<sequence length="91" mass="10241">MPRAHLCDVPGCGRSRKRWQRLCDPCFKALPGDIRTALADAFKAGRGPEWRRQRRRARQHLDDLHAGSATHRATSPEAAYAAQARLLGEHD</sequence>
<reference evidence="2" key="2">
    <citation type="submission" date="2020-09" db="EMBL/GenBank/DDBJ databases">
        <authorList>
            <person name="Sun Q."/>
            <person name="Kim S."/>
        </authorList>
    </citation>
    <scope>NUCLEOTIDE SEQUENCE</scope>
    <source>
        <strain evidence="2">KCTC 32255</strain>
    </source>
</reference>
<comment type="caution">
    <text evidence="2">The sequence shown here is derived from an EMBL/GenBank/DDBJ whole genome shotgun (WGS) entry which is preliminary data.</text>
</comment>
<reference evidence="2" key="1">
    <citation type="journal article" date="2014" name="Int. J. Syst. Evol. Microbiol.">
        <title>Complete genome sequence of Corynebacterium casei LMG S-19264T (=DSM 44701T), isolated from a smear-ripened cheese.</title>
        <authorList>
            <consortium name="US DOE Joint Genome Institute (JGI-PGF)"/>
            <person name="Walter F."/>
            <person name="Albersmeier A."/>
            <person name="Kalinowski J."/>
            <person name="Ruckert C."/>
        </authorList>
    </citation>
    <scope>NUCLEOTIDE SEQUENCE</scope>
    <source>
        <strain evidence="2">KCTC 32255</strain>
    </source>
</reference>
<name>A0A918UFU3_9SPHN</name>
<keyword evidence="3" id="KW-1185">Reference proteome</keyword>
<evidence type="ECO:0000313" key="2">
    <source>
        <dbReference type="EMBL" id="GGZ02471.1"/>
    </source>
</evidence>